<dbReference type="Gene3D" id="3.40.50.300">
    <property type="entry name" value="P-loop containing nucleotide triphosphate hydrolases"/>
    <property type="match status" value="1"/>
</dbReference>
<name>A0A133Y127_9LACT</name>
<dbReference type="GO" id="GO:0016887">
    <property type="term" value="F:ATP hydrolysis activity"/>
    <property type="evidence" value="ECO:0007669"/>
    <property type="project" value="InterPro"/>
</dbReference>
<dbReference type="PROSITE" id="PS50893">
    <property type="entry name" value="ABC_TRANSPORTER_2"/>
    <property type="match status" value="1"/>
</dbReference>
<dbReference type="InterPro" id="IPR003439">
    <property type="entry name" value="ABC_transporter-like_ATP-bd"/>
</dbReference>
<dbReference type="InterPro" id="IPR027417">
    <property type="entry name" value="P-loop_NTPase"/>
</dbReference>
<dbReference type="GO" id="GO:0005524">
    <property type="term" value="F:ATP binding"/>
    <property type="evidence" value="ECO:0007669"/>
    <property type="project" value="UniProtKB-KW"/>
</dbReference>
<gene>
    <name evidence="5" type="ORF">HMPREF3187_00687</name>
</gene>
<dbReference type="PANTHER" id="PTHR42788">
    <property type="entry name" value="TAURINE IMPORT ATP-BINDING PROTEIN-RELATED"/>
    <property type="match status" value="1"/>
</dbReference>
<evidence type="ECO:0000259" key="4">
    <source>
        <dbReference type="PROSITE" id="PS50893"/>
    </source>
</evidence>
<keyword evidence="2" id="KW-0547">Nucleotide-binding</keyword>
<dbReference type="PATRIC" id="fig|87541.4.peg.686"/>
<evidence type="ECO:0000313" key="6">
    <source>
        <dbReference type="Proteomes" id="UP000070422"/>
    </source>
</evidence>
<protein>
    <submittedName>
        <fullName evidence="5">ABC transporter, ATP-binding protein</fullName>
    </submittedName>
</protein>
<comment type="caution">
    <text evidence="5">The sequence shown here is derived from an EMBL/GenBank/DDBJ whole genome shotgun (WGS) entry which is preliminary data.</text>
</comment>
<dbReference type="SUPFAM" id="SSF52540">
    <property type="entry name" value="P-loop containing nucleoside triphosphate hydrolases"/>
    <property type="match status" value="1"/>
</dbReference>
<dbReference type="InterPro" id="IPR050166">
    <property type="entry name" value="ABC_transporter_ATP-bind"/>
</dbReference>
<dbReference type="SMART" id="SM00382">
    <property type="entry name" value="AAA"/>
    <property type="match status" value="1"/>
</dbReference>
<evidence type="ECO:0000256" key="1">
    <source>
        <dbReference type="ARBA" id="ARBA00022448"/>
    </source>
</evidence>
<dbReference type="EMBL" id="LSCQ01000035">
    <property type="protein sequence ID" value="KXB36893.1"/>
    <property type="molecule type" value="Genomic_DNA"/>
</dbReference>
<keyword evidence="1" id="KW-0813">Transport</keyword>
<proteinExistence type="predicted"/>
<evidence type="ECO:0000256" key="2">
    <source>
        <dbReference type="ARBA" id="ARBA00022741"/>
    </source>
</evidence>
<evidence type="ECO:0000256" key="3">
    <source>
        <dbReference type="ARBA" id="ARBA00022840"/>
    </source>
</evidence>
<evidence type="ECO:0000313" key="5">
    <source>
        <dbReference type="EMBL" id="KXB36893.1"/>
    </source>
</evidence>
<keyword evidence="3 5" id="KW-0067">ATP-binding</keyword>
<organism evidence="5 6">
    <name type="scientific">Aerococcus christensenii</name>
    <dbReference type="NCBI Taxonomy" id="87541"/>
    <lineage>
        <taxon>Bacteria</taxon>
        <taxon>Bacillati</taxon>
        <taxon>Bacillota</taxon>
        <taxon>Bacilli</taxon>
        <taxon>Lactobacillales</taxon>
        <taxon>Aerococcaceae</taxon>
        <taxon>Aerococcus</taxon>
    </lineage>
</organism>
<dbReference type="STRING" id="87541.AWM71_07440"/>
<dbReference type="RefSeq" id="WP_060936683.1">
    <property type="nucleotide sequence ID" value="NZ_JASOZP010000029.1"/>
</dbReference>
<dbReference type="PROSITE" id="PS00211">
    <property type="entry name" value="ABC_TRANSPORTER_1"/>
    <property type="match status" value="1"/>
</dbReference>
<dbReference type="InterPro" id="IPR003593">
    <property type="entry name" value="AAA+_ATPase"/>
</dbReference>
<dbReference type="PANTHER" id="PTHR42788:SF13">
    <property type="entry name" value="ALIPHATIC SULFONATES IMPORT ATP-BINDING PROTEIN SSUB"/>
    <property type="match status" value="1"/>
</dbReference>
<reference evidence="5 6" key="1">
    <citation type="submission" date="2016-01" db="EMBL/GenBank/DDBJ databases">
        <authorList>
            <person name="Oliw E.H."/>
        </authorList>
    </citation>
    <scope>NUCLEOTIDE SEQUENCE [LARGE SCALE GENOMIC DNA]</scope>
    <source>
        <strain evidence="5 6">KA00635</strain>
    </source>
</reference>
<dbReference type="OrthoDB" id="9802264at2"/>
<feature type="domain" description="ABC transporter" evidence="4">
    <location>
        <begin position="3"/>
        <end position="232"/>
    </location>
</feature>
<accession>A0A133Y127</accession>
<dbReference type="AlphaFoldDB" id="A0A133Y127"/>
<dbReference type="Pfam" id="PF00005">
    <property type="entry name" value="ABC_tran"/>
    <property type="match status" value="1"/>
</dbReference>
<sequence length="245" mass="28232">MELVLEDISYHYPEQEKMILDHVNWKLPPNELHCWLGKSGCGKTTLLQIVAGLISPTSGNVHYQDRPTDETVSPIGFVFQTPNLLNWKTVLENALLPISLHRKVQPSEIEKAKHLLKLLQIDDLEDRLPETLSGGQRSRVSIARALMMNPKLLLLDEPFSALDYMTREELQILLLKLKEKQKMSMIFVTHDITEAAFLADQVGILKHHHFSNCLKGPERQVDLSNWRNSSTYHDFCQKIRQEMED</sequence>
<dbReference type="Proteomes" id="UP000070422">
    <property type="component" value="Unassembled WGS sequence"/>
</dbReference>
<dbReference type="InterPro" id="IPR017871">
    <property type="entry name" value="ABC_transporter-like_CS"/>
</dbReference>